<accession>A0A0T5Z764</accession>
<dbReference type="Pfam" id="PF13817">
    <property type="entry name" value="DDE_Tnp_IS66_C"/>
    <property type="match status" value="1"/>
</dbReference>
<feature type="non-terminal residue" evidence="2">
    <location>
        <position position="1"/>
    </location>
</feature>
<dbReference type="InterPro" id="IPR039552">
    <property type="entry name" value="IS66_C"/>
</dbReference>
<evidence type="ECO:0000313" key="3">
    <source>
        <dbReference type="Proteomes" id="UP000051276"/>
    </source>
</evidence>
<evidence type="ECO:0000259" key="1">
    <source>
        <dbReference type="Pfam" id="PF13817"/>
    </source>
</evidence>
<evidence type="ECO:0000313" key="2">
    <source>
        <dbReference type="EMBL" id="KRT58603.1"/>
    </source>
</evidence>
<dbReference type="EMBL" id="LMXI01000308">
    <property type="protein sequence ID" value="KRT58603.1"/>
    <property type="molecule type" value="Genomic_DNA"/>
</dbReference>
<organism evidence="2 3">
    <name type="scientific">endosymbiont of Ridgeia piscesae</name>
    <dbReference type="NCBI Taxonomy" id="54398"/>
    <lineage>
        <taxon>Bacteria</taxon>
        <taxon>Pseudomonadati</taxon>
        <taxon>Pseudomonadota</taxon>
        <taxon>Gammaproteobacteria</taxon>
        <taxon>sulfur-oxidizing symbionts</taxon>
    </lineage>
</organism>
<gene>
    <name evidence="2" type="ORF">Ga0076813_13861</name>
</gene>
<protein>
    <recommendedName>
        <fullName evidence="1">Transposase IS66 C-terminal domain-containing protein</fullName>
    </recommendedName>
</protein>
<sequence>LFVYLHYVLQHIGAAETVEQIEALLPWNAKLKAALNYSY</sequence>
<reference evidence="2 3" key="1">
    <citation type="submission" date="2015-11" db="EMBL/GenBank/DDBJ databases">
        <title>The genome of Candidatus Endoriftia persephone in Ridgeia piscesae and population structure of the North Eastern Pacific vestimentiferan symbionts.</title>
        <authorList>
            <person name="Perez M."/>
            <person name="Juniper K.S."/>
        </authorList>
    </citation>
    <scope>NUCLEOTIDE SEQUENCE [LARGE SCALE GENOMIC DNA]</scope>
    <source>
        <strain evidence="2">Ind10</strain>
    </source>
</reference>
<name>A0A0T5Z764_9GAMM</name>
<dbReference type="AlphaFoldDB" id="A0A0T5Z764"/>
<proteinExistence type="predicted"/>
<feature type="domain" description="Transposase IS66 C-terminal" evidence="1">
    <location>
        <begin position="2"/>
        <end position="27"/>
    </location>
</feature>
<comment type="caution">
    <text evidence="2">The sequence shown here is derived from an EMBL/GenBank/DDBJ whole genome shotgun (WGS) entry which is preliminary data.</text>
</comment>
<dbReference type="Proteomes" id="UP000051276">
    <property type="component" value="Unassembled WGS sequence"/>
</dbReference>